<keyword evidence="4 5" id="KW-0472">Membrane</keyword>
<dbReference type="PIRSF" id="PIRSF015380">
    <property type="entry name" value="Site-sp_rcmb"/>
    <property type="match status" value="1"/>
</dbReference>
<dbReference type="EMBL" id="JBHTIT010000002">
    <property type="protein sequence ID" value="MFD0950998.1"/>
    <property type="molecule type" value="Genomic_DNA"/>
</dbReference>
<gene>
    <name evidence="6" type="ORF">ACFQ0F_11500</name>
</gene>
<evidence type="ECO:0000256" key="1">
    <source>
        <dbReference type="ARBA" id="ARBA00004141"/>
    </source>
</evidence>
<evidence type="ECO:0000256" key="3">
    <source>
        <dbReference type="ARBA" id="ARBA00022989"/>
    </source>
</evidence>
<evidence type="ECO:0000256" key="2">
    <source>
        <dbReference type="ARBA" id="ARBA00022692"/>
    </source>
</evidence>
<keyword evidence="3 5" id="KW-1133">Transmembrane helix</keyword>
<feature type="transmembrane region" description="Helical" evidence="5">
    <location>
        <begin position="602"/>
        <end position="622"/>
    </location>
</feature>
<proteinExistence type="predicted"/>
<feature type="transmembrane region" description="Helical" evidence="5">
    <location>
        <begin position="433"/>
        <end position="458"/>
    </location>
</feature>
<feature type="transmembrane region" description="Helical" evidence="5">
    <location>
        <begin position="579"/>
        <end position="596"/>
    </location>
</feature>
<organism evidence="6 7">
    <name type="scientific">Paraperlucidibaca wandonensis</name>
    <dbReference type="NCBI Taxonomy" id="1268273"/>
    <lineage>
        <taxon>Bacteria</taxon>
        <taxon>Pseudomonadati</taxon>
        <taxon>Pseudomonadota</taxon>
        <taxon>Gammaproteobacteria</taxon>
        <taxon>Moraxellales</taxon>
        <taxon>Moraxellaceae</taxon>
        <taxon>Paraperlucidibaca</taxon>
    </lineage>
</organism>
<reference evidence="7" key="1">
    <citation type="journal article" date="2019" name="Int. J. Syst. Evol. Microbiol.">
        <title>The Global Catalogue of Microorganisms (GCM) 10K type strain sequencing project: providing services to taxonomists for standard genome sequencing and annotation.</title>
        <authorList>
            <consortium name="The Broad Institute Genomics Platform"/>
            <consortium name="The Broad Institute Genome Sequencing Center for Infectious Disease"/>
            <person name="Wu L."/>
            <person name="Ma J."/>
        </authorList>
    </citation>
    <scope>NUCLEOTIDE SEQUENCE [LARGE SCALE GENOMIC DNA]</scope>
    <source>
        <strain evidence="7">CCUG 63419</strain>
    </source>
</reference>
<dbReference type="Proteomes" id="UP001597044">
    <property type="component" value="Unassembled WGS sequence"/>
</dbReference>
<keyword evidence="2 5" id="KW-0812">Transmembrane</keyword>
<evidence type="ECO:0000256" key="5">
    <source>
        <dbReference type="SAM" id="Phobius"/>
    </source>
</evidence>
<comment type="caution">
    <text evidence="6">The sequence shown here is derived from an EMBL/GenBank/DDBJ whole genome shotgun (WGS) entry which is preliminary data.</text>
</comment>
<comment type="subcellular location">
    <subcellularLocation>
        <location evidence="1">Membrane</location>
        <topology evidence="1">Multi-pass membrane protein</topology>
    </subcellularLocation>
</comment>
<evidence type="ECO:0000313" key="6">
    <source>
        <dbReference type="EMBL" id="MFD0950998.1"/>
    </source>
</evidence>
<dbReference type="InterPro" id="IPR023271">
    <property type="entry name" value="Aquaporin-like"/>
</dbReference>
<dbReference type="Gene3D" id="1.20.1080.10">
    <property type="entry name" value="Glycerol uptake facilitator protein"/>
    <property type="match status" value="1"/>
</dbReference>
<name>A0ABW3HJS8_9GAMM</name>
<feature type="transmembrane region" description="Helical" evidence="5">
    <location>
        <begin position="369"/>
        <end position="390"/>
    </location>
</feature>
<keyword evidence="7" id="KW-1185">Reference proteome</keyword>
<sequence length="660" mass="74467">MLTEILEEITRNPEVGVFRPLGRLLKQLRPSSPDNLDDINKSFGALLELLSRRPELRAGLQRYIDTLLAGRRQINLYTDTGILSSEGLSAGFWRRIGEHILPPVSDDKYLDEAFARLIRRGRDADWIEAVPDELWASVFEMLLSGSHPKTVLRHTRLEQLDALRVLAHRVCAMGLEPELVRKYPAVESFESPFMALSNETERFVRHQRELLQELREDGIDHRQMQVLMDQCLELTRKVKRLTEQNGVSISLTYLIVRMKQALARMELLLDFIAGDTASHPLLLAKFVKQMSRSEADSHSLRALLSRNTELLARNVTEHASETGDHYVTSTRAGFFDMWRSAGRAGVIVAFMALLKIFSTRLALAPLGQAFIYSLNYSFGFMLIHVLHGTIATKQPAMTASHLASSVEQISTHRPEKHLGDLAKLCIDVFRSQFIAIIGNVGVAFPIALAVGMMWQWFGDFPISPAKADHLLHDLSPIDSLAIFHAAIAGFFLFLSGIISGYYDNKAVYSRIPERITAHRALRWMSRQRRERITKYLHHNLGALAGNFYFGIMLGSMGTVGFLFGLPLDIRHIAFSTANFAYALVAFDFALSWQVIVVSSVGIAIIGLVNLGVSFSLALMLALKSRGVKFRLWWPLLKEILQQLKQRPMTLLWPVKVVENN</sequence>
<dbReference type="RefSeq" id="WP_379072365.1">
    <property type="nucleotide sequence ID" value="NZ_JBHTIT010000002.1"/>
</dbReference>
<protein>
    <submittedName>
        <fullName evidence="6">Site-specific recombinase</fullName>
    </submittedName>
</protein>
<accession>A0ABW3HJS8</accession>
<feature type="transmembrane region" description="Helical" evidence="5">
    <location>
        <begin position="479"/>
        <end position="502"/>
    </location>
</feature>
<dbReference type="Pfam" id="PF10136">
    <property type="entry name" value="SpecificRecomb"/>
    <property type="match status" value="1"/>
</dbReference>
<evidence type="ECO:0000256" key="4">
    <source>
        <dbReference type="ARBA" id="ARBA00023136"/>
    </source>
</evidence>
<dbReference type="InterPro" id="IPR011385">
    <property type="entry name" value="Site-sp_rcmbase"/>
</dbReference>
<evidence type="ECO:0000313" key="7">
    <source>
        <dbReference type="Proteomes" id="UP001597044"/>
    </source>
</evidence>